<keyword evidence="1" id="KW-0732">Signal</keyword>
<evidence type="ECO:0000256" key="1">
    <source>
        <dbReference type="SAM" id="SignalP"/>
    </source>
</evidence>
<keyword evidence="3" id="KW-1185">Reference proteome</keyword>
<gene>
    <name evidence="2" type="ORF">ACFOUY_00885</name>
</gene>
<sequence>MKKLLLFLFFASLGIKSFAQTIIQGKVVDETTGEAIPFVSLMIVGTQTTSITNENGDFTIKASNLPVKLKLSHVSYLISETDVKSLSDNFVVKLKQASINLSEVKIDPYLGKRILKNALEKAAKYKDENHYLKVFYRQLTSVNNNPTKIHEIFYDIKWNVTRTTGWIAKQTRFAESKNQIAFDLSNQSYFTFGSSGYLIQPNSGTFITTKTLDKYTIEVERYIEQADQDIAVITCKIKKAGKKQFYTNSTYYVGTEDLKIYRLENNILNLPMNLSNGSNFKYPPIVKTIATFKSTSDSVSVLESISTKMYLSVNYMDRMRSSDLSAIVSSLLTVYQEDDSLKNESFQSVKRDTKDKNIVESIKYNADFWRNNPIVKQTSLEDKFSKMMEGQNAFGTMINP</sequence>
<dbReference type="Gene3D" id="2.60.40.1120">
    <property type="entry name" value="Carboxypeptidase-like, regulatory domain"/>
    <property type="match status" value="1"/>
</dbReference>
<accession>A0ABV8NF93</accession>
<evidence type="ECO:0000313" key="2">
    <source>
        <dbReference type="EMBL" id="MFC4195246.1"/>
    </source>
</evidence>
<comment type="caution">
    <text evidence="2">The sequence shown here is derived from an EMBL/GenBank/DDBJ whole genome shotgun (WGS) entry which is preliminary data.</text>
</comment>
<feature type="signal peptide" evidence="1">
    <location>
        <begin position="1"/>
        <end position="19"/>
    </location>
</feature>
<feature type="chain" id="PRO_5045495543" evidence="1">
    <location>
        <begin position="20"/>
        <end position="400"/>
    </location>
</feature>
<evidence type="ECO:0000313" key="3">
    <source>
        <dbReference type="Proteomes" id="UP001595792"/>
    </source>
</evidence>
<proteinExistence type="predicted"/>
<dbReference type="RefSeq" id="WP_378958551.1">
    <property type="nucleotide sequence ID" value="NZ_JBHRXC010000016.1"/>
</dbReference>
<dbReference type="EMBL" id="JBHSBY010000007">
    <property type="protein sequence ID" value="MFC4195246.1"/>
    <property type="molecule type" value="Genomic_DNA"/>
</dbReference>
<name>A0ABV8NF93_9SPHI</name>
<dbReference type="Pfam" id="PF13715">
    <property type="entry name" value="CarbopepD_reg_2"/>
    <property type="match status" value="1"/>
</dbReference>
<organism evidence="2 3">
    <name type="scientific">Pedobacter jamesrossensis</name>
    <dbReference type="NCBI Taxonomy" id="1908238"/>
    <lineage>
        <taxon>Bacteria</taxon>
        <taxon>Pseudomonadati</taxon>
        <taxon>Bacteroidota</taxon>
        <taxon>Sphingobacteriia</taxon>
        <taxon>Sphingobacteriales</taxon>
        <taxon>Sphingobacteriaceae</taxon>
        <taxon>Pedobacter</taxon>
    </lineage>
</organism>
<protein>
    <submittedName>
        <fullName evidence="2">Carboxypeptidase-like regulatory domain-containing protein</fullName>
    </submittedName>
</protein>
<reference evidence="3" key="1">
    <citation type="journal article" date="2019" name="Int. J. Syst. Evol. Microbiol.">
        <title>The Global Catalogue of Microorganisms (GCM) 10K type strain sequencing project: providing services to taxonomists for standard genome sequencing and annotation.</title>
        <authorList>
            <consortium name="The Broad Institute Genomics Platform"/>
            <consortium name="The Broad Institute Genome Sequencing Center for Infectious Disease"/>
            <person name="Wu L."/>
            <person name="Ma J."/>
        </authorList>
    </citation>
    <scope>NUCLEOTIDE SEQUENCE [LARGE SCALE GENOMIC DNA]</scope>
    <source>
        <strain evidence="3">CCM 8689</strain>
    </source>
</reference>
<dbReference type="Proteomes" id="UP001595792">
    <property type="component" value="Unassembled WGS sequence"/>
</dbReference>
<dbReference type="InterPro" id="IPR008969">
    <property type="entry name" value="CarboxyPept-like_regulatory"/>
</dbReference>
<dbReference type="SUPFAM" id="SSF49464">
    <property type="entry name" value="Carboxypeptidase regulatory domain-like"/>
    <property type="match status" value="1"/>
</dbReference>